<evidence type="ECO:0000313" key="3">
    <source>
        <dbReference type="Proteomes" id="UP000244722"/>
    </source>
</evidence>
<feature type="compositionally biased region" description="Low complexity" evidence="1">
    <location>
        <begin position="325"/>
        <end position="334"/>
    </location>
</feature>
<feature type="region of interest" description="Disordered" evidence="1">
    <location>
        <begin position="305"/>
        <end position="409"/>
    </location>
</feature>
<organism evidence="2 3">
    <name type="scientific">Tuber borchii</name>
    <name type="common">White truffle</name>
    <dbReference type="NCBI Taxonomy" id="42251"/>
    <lineage>
        <taxon>Eukaryota</taxon>
        <taxon>Fungi</taxon>
        <taxon>Dikarya</taxon>
        <taxon>Ascomycota</taxon>
        <taxon>Pezizomycotina</taxon>
        <taxon>Pezizomycetes</taxon>
        <taxon>Pezizales</taxon>
        <taxon>Tuberaceae</taxon>
        <taxon>Tuber</taxon>
    </lineage>
</organism>
<proteinExistence type="predicted"/>
<evidence type="ECO:0000256" key="1">
    <source>
        <dbReference type="SAM" id="MobiDB-lite"/>
    </source>
</evidence>
<name>A0A2T6ZY56_TUBBO</name>
<feature type="compositionally biased region" description="Polar residues" evidence="1">
    <location>
        <begin position="18"/>
        <end position="55"/>
    </location>
</feature>
<protein>
    <submittedName>
        <fullName evidence="2">Uncharacterized protein</fullName>
    </submittedName>
</protein>
<feature type="compositionally biased region" description="Acidic residues" evidence="1">
    <location>
        <begin position="399"/>
        <end position="409"/>
    </location>
</feature>
<feature type="compositionally biased region" description="Basic and acidic residues" evidence="1">
    <location>
        <begin position="56"/>
        <end position="66"/>
    </location>
</feature>
<feature type="compositionally biased region" description="Polar residues" evidence="1">
    <location>
        <begin position="307"/>
        <end position="318"/>
    </location>
</feature>
<sequence>MSQAPSRRRETNPPPSAKDSSQASPLANGPSAGQNHTLSRDSTQSTPPVTETNTEPIRRASLDRSPRFLSLEVSWENTVASSSTQAAGLVCMPPPPVPVFSSTGSSPQGVRSGNPRDNFGEFPMVSTAANPVRPVSPLPLSYFVSQRLGDDLPIEVDREGFFQALASTIPPPPALAFYPLGSPSQCSAARDMGATHPLPINPATDAPPPAALPIDPEVTLAPPLVSEASEASYRPQKGPPLPHCQDNLVAVEKNPDSPSRHPVPRFRTMSDNLLVISAGDVSIISGASITGGYSTVIGRQNFRGPSLNGTENMGTDLTATPPVERTGQQGQQTRHTSVETSADDAHIADGSLFTSGKSIPSWMPRAVATEEAKRDAGTREEPTMPPTKRDRKTQHSREAEDEDKMDDDSFLASEERAVTPTPTRLTAIVDIIVHAVPRAVATVSKVLLLGAEPVPEKRRSHGRPRKIVVSDEAVASEQNTITDAGLYTDPVVALG</sequence>
<gene>
    <name evidence="2" type="ORF">B9Z19DRAFT_1123672</name>
</gene>
<evidence type="ECO:0000313" key="2">
    <source>
        <dbReference type="EMBL" id="PUU80406.1"/>
    </source>
</evidence>
<feature type="compositionally biased region" description="Basic and acidic residues" evidence="1">
    <location>
        <begin position="368"/>
        <end position="382"/>
    </location>
</feature>
<dbReference type="EMBL" id="NESQ01000066">
    <property type="protein sequence ID" value="PUU80406.1"/>
    <property type="molecule type" value="Genomic_DNA"/>
</dbReference>
<comment type="caution">
    <text evidence="2">The sequence shown here is derived from an EMBL/GenBank/DDBJ whole genome shotgun (WGS) entry which is preliminary data.</text>
</comment>
<dbReference type="AlphaFoldDB" id="A0A2T6ZY56"/>
<dbReference type="Proteomes" id="UP000244722">
    <property type="component" value="Unassembled WGS sequence"/>
</dbReference>
<reference evidence="2 3" key="1">
    <citation type="submission" date="2017-04" db="EMBL/GenBank/DDBJ databases">
        <title>Draft genome sequence of Tuber borchii Vittad., a whitish edible truffle.</title>
        <authorList>
            <consortium name="DOE Joint Genome Institute"/>
            <person name="Murat C."/>
            <person name="Kuo A."/>
            <person name="Barry K.W."/>
            <person name="Clum A."/>
            <person name="Dockter R.B."/>
            <person name="Fauchery L."/>
            <person name="Iotti M."/>
            <person name="Kohler A."/>
            <person name="Labutti K."/>
            <person name="Lindquist E.A."/>
            <person name="Lipzen A."/>
            <person name="Ohm R.A."/>
            <person name="Wang M."/>
            <person name="Grigoriev I.V."/>
            <person name="Zambonelli A."/>
            <person name="Martin F.M."/>
        </authorList>
    </citation>
    <scope>NUCLEOTIDE SEQUENCE [LARGE SCALE GENOMIC DNA]</scope>
    <source>
        <strain evidence="2 3">Tbo3840</strain>
    </source>
</reference>
<feature type="region of interest" description="Disordered" evidence="1">
    <location>
        <begin position="1"/>
        <end position="66"/>
    </location>
</feature>
<accession>A0A2T6ZY56</accession>
<keyword evidence="3" id="KW-1185">Reference proteome</keyword>